<organism evidence="2 3">
    <name type="scientific">Ceraceosorus bombacis</name>
    <dbReference type="NCBI Taxonomy" id="401625"/>
    <lineage>
        <taxon>Eukaryota</taxon>
        <taxon>Fungi</taxon>
        <taxon>Dikarya</taxon>
        <taxon>Basidiomycota</taxon>
        <taxon>Ustilaginomycotina</taxon>
        <taxon>Exobasidiomycetes</taxon>
        <taxon>Ceraceosorales</taxon>
        <taxon>Ceraceosoraceae</taxon>
        <taxon>Ceraceosorus</taxon>
    </lineage>
</organism>
<dbReference type="AlphaFoldDB" id="A0A0P1BKA8"/>
<evidence type="ECO:0000313" key="3">
    <source>
        <dbReference type="Proteomes" id="UP000054845"/>
    </source>
</evidence>
<feature type="region of interest" description="Disordered" evidence="1">
    <location>
        <begin position="17"/>
        <end position="36"/>
    </location>
</feature>
<proteinExistence type="predicted"/>
<dbReference type="EMBL" id="CCYA01000278">
    <property type="protein sequence ID" value="CEH16193.1"/>
    <property type="molecule type" value="Genomic_DNA"/>
</dbReference>
<accession>A0A0P1BKA8</accession>
<evidence type="ECO:0000256" key="1">
    <source>
        <dbReference type="SAM" id="MobiDB-lite"/>
    </source>
</evidence>
<sequence length="64" mass="6633">MDTRSCREADVSSVLQLNSPASTARKGLPSGRLLHASDDAQKSGGNCFASMSGRSAQVALSLTH</sequence>
<protein>
    <submittedName>
        <fullName evidence="2">Uncharacterized protein</fullName>
    </submittedName>
</protein>
<keyword evidence="3" id="KW-1185">Reference proteome</keyword>
<evidence type="ECO:0000313" key="2">
    <source>
        <dbReference type="EMBL" id="CEH16193.1"/>
    </source>
</evidence>
<reference evidence="2 3" key="1">
    <citation type="submission" date="2014-09" db="EMBL/GenBank/DDBJ databases">
        <authorList>
            <person name="Magalhaes I.L.F."/>
            <person name="Oliveira U."/>
            <person name="Santos F.R."/>
            <person name="Vidigal T.H.D.A."/>
            <person name="Brescovit A.D."/>
            <person name="Santos A.J."/>
        </authorList>
    </citation>
    <scope>NUCLEOTIDE SEQUENCE [LARGE SCALE GENOMIC DNA]</scope>
</reference>
<name>A0A0P1BKA8_9BASI</name>
<dbReference type="Proteomes" id="UP000054845">
    <property type="component" value="Unassembled WGS sequence"/>
</dbReference>